<accession>A0A4V3CK82</accession>
<organism evidence="2 3">
    <name type="scientific">Roseateles asaccharophilus</name>
    <dbReference type="NCBI Taxonomy" id="582607"/>
    <lineage>
        <taxon>Bacteria</taxon>
        <taxon>Pseudomonadati</taxon>
        <taxon>Pseudomonadota</taxon>
        <taxon>Betaproteobacteria</taxon>
        <taxon>Burkholderiales</taxon>
        <taxon>Sphaerotilaceae</taxon>
        <taxon>Roseateles</taxon>
    </lineage>
</organism>
<dbReference type="GO" id="GO:0016747">
    <property type="term" value="F:acyltransferase activity, transferring groups other than amino-acyl groups"/>
    <property type="evidence" value="ECO:0007669"/>
    <property type="project" value="InterPro"/>
</dbReference>
<dbReference type="InterPro" id="IPR000182">
    <property type="entry name" value="GNAT_dom"/>
</dbReference>
<dbReference type="Pfam" id="PF24553">
    <property type="entry name" value="Rv0428c_C"/>
    <property type="match status" value="1"/>
</dbReference>
<reference evidence="2 3" key="1">
    <citation type="submission" date="2019-03" db="EMBL/GenBank/DDBJ databases">
        <title>Genomic Encyclopedia of Type Strains, Phase IV (KMG-IV): sequencing the most valuable type-strain genomes for metagenomic binning, comparative biology and taxonomic classification.</title>
        <authorList>
            <person name="Goeker M."/>
        </authorList>
    </citation>
    <scope>NUCLEOTIDE SEQUENCE [LARGE SCALE GENOMIC DNA]</scope>
    <source>
        <strain evidence="2 3">DSM 25082</strain>
    </source>
</reference>
<dbReference type="AlphaFoldDB" id="A0A4V3CK82"/>
<protein>
    <submittedName>
        <fullName evidence="2">Acetyltransferase (GNAT) family protein</fullName>
    </submittedName>
</protein>
<dbReference type="EMBL" id="SNXE01000001">
    <property type="protein sequence ID" value="TDP12937.1"/>
    <property type="molecule type" value="Genomic_DNA"/>
</dbReference>
<dbReference type="Gene3D" id="3.40.630.30">
    <property type="match status" value="1"/>
</dbReference>
<dbReference type="InterPro" id="IPR016181">
    <property type="entry name" value="Acyl_CoA_acyltransferase"/>
</dbReference>
<feature type="domain" description="N-acetyltransferase" evidence="1">
    <location>
        <begin position="126"/>
        <end position="262"/>
    </location>
</feature>
<dbReference type="PROSITE" id="PS51186">
    <property type="entry name" value="GNAT"/>
    <property type="match status" value="1"/>
</dbReference>
<keyword evidence="2" id="KW-0808">Transferase</keyword>
<evidence type="ECO:0000313" key="2">
    <source>
        <dbReference type="EMBL" id="TDP12937.1"/>
    </source>
</evidence>
<dbReference type="SUPFAM" id="SSF55729">
    <property type="entry name" value="Acyl-CoA N-acyltransferases (Nat)"/>
    <property type="match status" value="1"/>
</dbReference>
<keyword evidence="3" id="KW-1185">Reference proteome</keyword>
<gene>
    <name evidence="2" type="ORF">DFR39_101411</name>
</gene>
<comment type="caution">
    <text evidence="2">The sequence shown here is derived from an EMBL/GenBank/DDBJ whole genome shotgun (WGS) entry which is preliminary data.</text>
</comment>
<dbReference type="InterPro" id="IPR056935">
    <property type="entry name" value="Rv0428c-like_C"/>
</dbReference>
<proteinExistence type="predicted"/>
<evidence type="ECO:0000259" key="1">
    <source>
        <dbReference type="PROSITE" id="PS51186"/>
    </source>
</evidence>
<name>A0A4V3CK82_9BURK</name>
<evidence type="ECO:0000313" key="3">
    <source>
        <dbReference type="Proteomes" id="UP000295357"/>
    </source>
</evidence>
<dbReference type="OrthoDB" id="9805924at2"/>
<dbReference type="Proteomes" id="UP000295357">
    <property type="component" value="Unassembled WGS sequence"/>
</dbReference>
<sequence>MQAAMSPSLPALARLAEEAGLNASTPPQQQRVAGWLIRLSPGKAKRSRCVNALEQGELPLHELLQRCATAFAAAGLPLCVRVTPFSQPADLDAQLAALGWSSFDPAEVMVRARLDDLPAKDLTPGCRVEPLEAEAYAALVGALRGSSAAEIEAHAQRLRESPVPYRGHALRDAAGTLLACGQFAREGVMVGLYDIFTPAEQRGRGHAHQLCLALLAAAREEGARHAYLQVGSDNAVAQRVYGRLGFEFAYRYHYRSPLAELR</sequence>